<proteinExistence type="predicted"/>
<accession>A0A2H0TVZ8</accession>
<reference evidence="2" key="1">
    <citation type="submission" date="2017-09" db="EMBL/GenBank/DDBJ databases">
        <title>Depth-based differentiation of microbial function through sediment-hosted aquifers and enrichment of novel symbionts in the deep terrestrial subsurface.</title>
        <authorList>
            <person name="Probst A.J."/>
            <person name="Ladd B."/>
            <person name="Jarett J.K."/>
            <person name="Geller-Mcgrath D.E."/>
            <person name="Sieber C.M.K."/>
            <person name="Emerson J.B."/>
            <person name="Anantharaman K."/>
            <person name="Thomas B.C."/>
            <person name="Malmstrom R."/>
            <person name="Stieglmeier M."/>
            <person name="Klingl A."/>
            <person name="Woyke T."/>
            <person name="Ryan C.M."/>
            <person name="Banfield J.F."/>
        </authorList>
    </citation>
    <scope>NUCLEOTIDE SEQUENCE [LARGE SCALE GENOMIC DNA]</scope>
</reference>
<dbReference type="EMBL" id="PFBY01000031">
    <property type="protein sequence ID" value="PIR76340.1"/>
    <property type="molecule type" value="Genomic_DNA"/>
</dbReference>
<gene>
    <name evidence="1" type="ORF">COU32_02550</name>
</gene>
<dbReference type="AlphaFoldDB" id="A0A2H0TVZ8"/>
<name>A0A2H0TVZ8_9BACT</name>
<comment type="caution">
    <text evidence="1">The sequence shown here is derived from an EMBL/GenBank/DDBJ whole genome shotgun (WGS) entry which is preliminary data.</text>
</comment>
<dbReference type="Proteomes" id="UP000231530">
    <property type="component" value="Unassembled WGS sequence"/>
</dbReference>
<evidence type="ECO:0000313" key="1">
    <source>
        <dbReference type="EMBL" id="PIR76340.1"/>
    </source>
</evidence>
<evidence type="ECO:0000313" key="2">
    <source>
        <dbReference type="Proteomes" id="UP000231530"/>
    </source>
</evidence>
<sequence>MSRVYAVYSEILNELEYNLLDVIIFFMNYNEVQSKLRLIYSSINHQNEYQELALKRMKSDGTIGNEALIVISFYDEKEEPDVLNQINNVISNLAHIKDCLKNNLTERGDDNKIIEAEIDNSLPLQLIIDLANQQKHSYPLKNKRSQKDPLIKNIGRALCVSDKPDNIIYKGPNGSQMKNCMTKIIAEITDSKGIFLCYLDDLINDALNDWENIIKKYNIT</sequence>
<organism evidence="1 2">
    <name type="scientific">Candidatus Magasanikbacteria bacterium CG10_big_fil_rev_8_21_14_0_10_42_10</name>
    <dbReference type="NCBI Taxonomy" id="1974649"/>
    <lineage>
        <taxon>Bacteria</taxon>
        <taxon>Candidatus Magasanikiibacteriota</taxon>
    </lineage>
</organism>
<protein>
    <submittedName>
        <fullName evidence="1">Uncharacterized protein</fullName>
    </submittedName>
</protein>